<dbReference type="SUPFAM" id="SSF160996">
    <property type="entry name" value="HI0933 insert domain-like"/>
    <property type="match status" value="1"/>
</dbReference>
<dbReference type="NCBIfam" id="TIGR00275">
    <property type="entry name" value="aminoacetone oxidase family FAD-binding enzyme"/>
    <property type="match status" value="1"/>
</dbReference>
<organism evidence="6 7">
    <name type="scientific">Candidatus Fimimorpha faecalis</name>
    <dbReference type="NCBI Taxonomy" id="2840824"/>
    <lineage>
        <taxon>Bacteria</taxon>
        <taxon>Bacillati</taxon>
        <taxon>Bacillota</taxon>
        <taxon>Clostridia</taxon>
        <taxon>Eubacteriales</taxon>
        <taxon>Candidatus Fimimorpha</taxon>
    </lineage>
</organism>
<sequence length="408" mass="45119">MKNRVIIVGGGAAGMVAAIVAARKNAQVWMLEHNDKVGKKILVTGNGRCNLTNERMDSSFFRSDTPFFVKEVLKQFSYMETKQFFEELGVVLKSRFGYCYPASEQASAVLDVLRMELEHQNVNIVLGTHVNKIRKKKKFIVEAGSGNFEAEKVIIATGSKAAPKQGSDGSGYELLHSFGHRMIPPVPALVQIRCKENFLKQWAGIRTDGKISVFVDGRLEASDQGELQLTDYGVSGIPVFQVSRYAAKALERRLPVTIQLDFLPEKEIWEVGKFLDSRYKMRMDKTLEEGLIGLFPKKLIPILLKQANLSGRGFWKKLSAKEKSQLALILKQFPLSVTGVNSFEQAQVCAGGADLSQFDPYTMESRLVKGLYAAGEILDVDGMCGGYNLQWAWSTGAIAGYAAGGEKI</sequence>
<keyword evidence="2" id="KW-0285">Flavoprotein</keyword>
<dbReference type="Gene3D" id="1.10.8.260">
    <property type="entry name" value="HI0933 insert domain-like"/>
    <property type="match status" value="1"/>
</dbReference>
<evidence type="ECO:0000259" key="4">
    <source>
        <dbReference type="Pfam" id="PF03486"/>
    </source>
</evidence>
<evidence type="ECO:0000256" key="1">
    <source>
        <dbReference type="ARBA" id="ARBA00001974"/>
    </source>
</evidence>
<name>A0A9D1JCU7_9FIRM</name>
<dbReference type="Pfam" id="PF03486">
    <property type="entry name" value="HI0933_like"/>
    <property type="match status" value="1"/>
</dbReference>
<comment type="cofactor">
    <cofactor evidence="1">
        <name>FAD</name>
        <dbReference type="ChEBI" id="CHEBI:57692"/>
    </cofactor>
</comment>
<dbReference type="AlphaFoldDB" id="A0A9D1JCU7"/>
<dbReference type="PANTHER" id="PTHR42887:SF2">
    <property type="entry name" value="OS12G0638800 PROTEIN"/>
    <property type="match status" value="1"/>
</dbReference>
<reference evidence="6" key="2">
    <citation type="journal article" date="2021" name="PeerJ">
        <title>Extensive microbial diversity within the chicken gut microbiome revealed by metagenomics and culture.</title>
        <authorList>
            <person name="Gilroy R."/>
            <person name="Ravi A."/>
            <person name="Getino M."/>
            <person name="Pursley I."/>
            <person name="Horton D.L."/>
            <person name="Alikhan N.F."/>
            <person name="Baker D."/>
            <person name="Gharbi K."/>
            <person name="Hall N."/>
            <person name="Watson M."/>
            <person name="Adriaenssens E.M."/>
            <person name="Foster-Nyarko E."/>
            <person name="Jarju S."/>
            <person name="Secka A."/>
            <person name="Antonio M."/>
            <person name="Oren A."/>
            <person name="Chaudhuri R.R."/>
            <person name="La Ragione R."/>
            <person name="Hildebrand F."/>
            <person name="Pallen M.J."/>
        </authorList>
    </citation>
    <scope>NUCLEOTIDE SEQUENCE</scope>
    <source>
        <strain evidence="6">ChiW13-3771</strain>
    </source>
</reference>
<evidence type="ECO:0000313" key="7">
    <source>
        <dbReference type="Proteomes" id="UP000824201"/>
    </source>
</evidence>
<keyword evidence="3" id="KW-0274">FAD</keyword>
<evidence type="ECO:0000313" key="6">
    <source>
        <dbReference type="EMBL" id="HIR88304.1"/>
    </source>
</evidence>
<dbReference type="InterPro" id="IPR036188">
    <property type="entry name" value="FAD/NAD-bd_sf"/>
</dbReference>
<evidence type="ECO:0000256" key="3">
    <source>
        <dbReference type="ARBA" id="ARBA00022827"/>
    </source>
</evidence>
<feature type="domain" description="RsdA/BaiN/AoA(So)-like insert" evidence="5">
    <location>
        <begin position="186"/>
        <end position="348"/>
    </location>
</feature>
<comment type="caution">
    <text evidence="6">The sequence shown here is derived from an EMBL/GenBank/DDBJ whole genome shotgun (WGS) entry which is preliminary data.</text>
</comment>
<dbReference type="EMBL" id="DVHN01000056">
    <property type="protein sequence ID" value="HIR88304.1"/>
    <property type="molecule type" value="Genomic_DNA"/>
</dbReference>
<dbReference type="InterPro" id="IPR023166">
    <property type="entry name" value="BaiN-like_dom_sf"/>
</dbReference>
<reference evidence="6" key="1">
    <citation type="submission" date="2020-10" db="EMBL/GenBank/DDBJ databases">
        <authorList>
            <person name="Gilroy R."/>
        </authorList>
    </citation>
    <scope>NUCLEOTIDE SEQUENCE</scope>
    <source>
        <strain evidence="6">ChiW13-3771</strain>
    </source>
</reference>
<proteinExistence type="predicted"/>
<accession>A0A9D1JCU7</accession>
<dbReference type="SUPFAM" id="SSF51905">
    <property type="entry name" value="FAD/NAD(P)-binding domain"/>
    <property type="match status" value="1"/>
</dbReference>
<dbReference type="InterPro" id="IPR055178">
    <property type="entry name" value="RsdA/BaiN/AoA(So)-like_dom"/>
</dbReference>
<dbReference type="PRINTS" id="PR00411">
    <property type="entry name" value="PNDRDTASEI"/>
</dbReference>
<evidence type="ECO:0000256" key="2">
    <source>
        <dbReference type="ARBA" id="ARBA00022630"/>
    </source>
</evidence>
<dbReference type="InterPro" id="IPR057661">
    <property type="entry name" value="RsdA/BaiN/AoA(So)_Rossmann"/>
</dbReference>
<protein>
    <submittedName>
        <fullName evidence="6">NAD(P)/FAD-dependent oxidoreductase</fullName>
    </submittedName>
</protein>
<dbReference type="Pfam" id="PF22780">
    <property type="entry name" value="HI0933_like_1st"/>
    <property type="match status" value="1"/>
</dbReference>
<dbReference type="PANTHER" id="PTHR42887">
    <property type="entry name" value="OS12G0638800 PROTEIN"/>
    <property type="match status" value="1"/>
</dbReference>
<dbReference type="Proteomes" id="UP000824201">
    <property type="component" value="Unassembled WGS sequence"/>
</dbReference>
<feature type="domain" description="RsdA/BaiN/AoA(So)-like Rossmann fold-like" evidence="4">
    <location>
        <begin position="4"/>
        <end position="400"/>
    </location>
</feature>
<dbReference type="Gene3D" id="3.50.50.60">
    <property type="entry name" value="FAD/NAD(P)-binding domain"/>
    <property type="match status" value="1"/>
</dbReference>
<dbReference type="Gene3D" id="2.40.30.10">
    <property type="entry name" value="Translation factors"/>
    <property type="match status" value="1"/>
</dbReference>
<gene>
    <name evidence="6" type="ORF">IAC96_05070</name>
</gene>
<dbReference type="InterPro" id="IPR004792">
    <property type="entry name" value="BaiN-like"/>
</dbReference>
<dbReference type="PRINTS" id="PR00368">
    <property type="entry name" value="FADPNR"/>
</dbReference>
<evidence type="ECO:0000259" key="5">
    <source>
        <dbReference type="Pfam" id="PF22780"/>
    </source>
</evidence>